<evidence type="ECO:0000313" key="2">
    <source>
        <dbReference type="EMBL" id="KAJ7326236.1"/>
    </source>
</evidence>
<protein>
    <submittedName>
        <fullName evidence="2">Uncharacterized protein</fullName>
    </submittedName>
</protein>
<gene>
    <name evidence="2" type="ORF">DFH08DRAFT_1027079</name>
</gene>
<dbReference type="EMBL" id="JARIHO010000042">
    <property type="protein sequence ID" value="KAJ7326236.1"/>
    <property type="molecule type" value="Genomic_DNA"/>
</dbReference>
<proteinExistence type="predicted"/>
<accession>A0AAD6ZJM2</accession>
<dbReference type="AlphaFoldDB" id="A0AAD6ZJM2"/>
<evidence type="ECO:0000313" key="3">
    <source>
        <dbReference type="Proteomes" id="UP001218218"/>
    </source>
</evidence>
<dbReference type="Proteomes" id="UP001218218">
    <property type="component" value="Unassembled WGS sequence"/>
</dbReference>
<evidence type="ECO:0000256" key="1">
    <source>
        <dbReference type="SAM" id="MobiDB-lite"/>
    </source>
</evidence>
<organism evidence="2 3">
    <name type="scientific">Mycena albidolilacea</name>
    <dbReference type="NCBI Taxonomy" id="1033008"/>
    <lineage>
        <taxon>Eukaryota</taxon>
        <taxon>Fungi</taxon>
        <taxon>Dikarya</taxon>
        <taxon>Basidiomycota</taxon>
        <taxon>Agaricomycotina</taxon>
        <taxon>Agaricomycetes</taxon>
        <taxon>Agaricomycetidae</taxon>
        <taxon>Agaricales</taxon>
        <taxon>Marasmiineae</taxon>
        <taxon>Mycenaceae</taxon>
        <taxon>Mycena</taxon>
    </lineage>
</organism>
<comment type="caution">
    <text evidence="2">The sequence shown here is derived from an EMBL/GenBank/DDBJ whole genome shotgun (WGS) entry which is preliminary data.</text>
</comment>
<reference evidence="2" key="1">
    <citation type="submission" date="2023-03" db="EMBL/GenBank/DDBJ databases">
        <title>Massive genome expansion in bonnet fungi (Mycena s.s.) driven by repeated elements and novel gene families across ecological guilds.</title>
        <authorList>
            <consortium name="Lawrence Berkeley National Laboratory"/>
            <person name="Harder C.B."/>
            <person name="Miyauchi S."/>
            <person name="Viragh M."/>
            <person name="Kuo A."/>
            <person name="Thoen E."/>
            <person name="Andreopoulos B."/>
            <person name="Lu D."/>
            <person name="Skrede I."/>
            <person name="Drula E."/>
            <person name="Henrissat B."/>
            <person name="Morin E."/>
            <person name="Kohler A."/>
            <person name="Barry K."/>
            <person name="LaButti K."/>
            <person name="Morin E."/>
            <person name="Salamov A."/>
            <person name="Lipzen A."/>
            <person name="Mereny Z."/>
            <person name="Hegedus B."/>
            <person name="Baldrian P."/>
            <person name="Stursova M."/>
            <person name="Weitz H."/>
            <person name="Taylor A."/>
            <person name="Grigoriev I.V."/>
            <person name="Nagy L.G."/>
            <person name="Martin F."/>
            <person name="Kauserud H."/>
        </authorList>
    </citation>
    <scope>NUCLEOTIDE SEQUENCE</scope>
    <source>
        <strain evidence="2">CBHHK002</strain>
    </source>
</reference>
<keyword evidence="3" id="KW-1185">Reference proteome</keyword>
<name>A0AAD6ZJM2_9AGAR</name>
<feature type="region of interest" description="Disordered" evidence="1">
    <location>
        <begin position="79"/>
        <end position="117"/>
    </location>
</feature>
<sequence>MSTRHSHLFRCRLKWDSLVYDFPQAHVRSESPVSNVVIVGSPKASKIPEWSDMCAFWLNFAQAEGYSAKIVQKRVDPDEPSYVVSGADGDESPKENQESIFDEEEEEDVYRRGPVKKQPGPVLHTSVILSVSCTQPRTCARSRWIRLLPGANSPRDVEPIEPFQPEAVPEDESGAEYFSAGRTGGREYRLERPEETGARGNQSKARDDITVKGAAGFRSVRTCAISNPVKGEVMAVGPVTGLVEISGRIKLTIDLMLGYWSDGTVENVCFAGLDNDTVEPEPP</sequence>